<evidence type="ECO:0000256" key="2">
    <source>
        <dbReference type="SAM" id="MobiDB-lite"/>
    </source>
</evidence>
<reference evidence="4" key="1">
    <citation type="journal article" date="2020" name="Fungal Divers.">
        <title>Resolving the Mortierellaceae phylogeny through synthesis of multi-gene phylogenetics and phylogenomics.</title>
        <authorList>
            <person name="Vandepol N."/>
            <person name="Liber J."/>
            <person name="Desiro A."/>
            <person name="Na H."/>
            <person name="Kennedy M."/>
            <person name="Barry K."/>
            <person name="Grigoriev I.V."/>
            <person name="Miller A.N."/>
            <person name="O'Donnell K."/>
            <person name="Stajich J.E."/>
            <person name="Bonito G."/>
        </authorList>
    </citation>
    <scope>NUCLEOTIDE SEQUENCE</scope>
    <source>
        <strain evidence="4">CK1249</strain>
    </source>
</reference>
<feature type="compositionally biased region" description="Gly residues" evidence="2">
    <location>
        <begin position="187"/>
        <end position="196"/>
    </location>
</feature>
<feature type="domain" description="Chromatin target of PRMT1 protein C-terminal" evidence="3">
    <location>
        <begin position="191"/>
        <end position="285"/>
    </location>
</feature>
<organism evidence="4 5">
    <name type="scientific">Mortierella alpina</name>
    <name type="common">Oleaginous fungus</name>
    <name type="synonym">Mortierella renispora</name>
    <dbReference type="NCBI Taxonomy" id="64518"/>
    <lineage>
        <taxon>Eukaryota</taxon>
        <taxon>Fungi</taxon>
        <taxon>Fungi incertae sedis</taxon>
        <taxon>Mucoromycota</taxon>
        <taxon>Mortierellomycotina</taxon>
        <taxon>Mortierellomycetes</taxon>
        <taxon>Mortierellales</taxon>
        <taxon>Mortierellaceae</taxon>
        <taxon>Mortierella</taxon>
    </lineage>
</organism>
<dbReference type="EMBL" id="JAAAHY010000892">
    <property type="protein sequence ID" value="KAF9955648.1"/>
    <property type="molecule type" value="Genomic_DNA"/>
</dbReference>
<evidence type="ECO:0000256" key="1">
    <source>
        <dbReference type="ARBA" id="ARBA00022884"/>
    </source>
</evidence>
<comment type="caution">
    <text evidence="4">The sequence shown here is derived from an EMBL/GenBank/DDBJ whole genome shotgun (WGS) entry which is preliminary data.</text>
</comment>
<keyword evidence="5" id="KW-1185">Reference proteome</keyword>
<keyword evidence="1" id="KW-0694">RNA-binding</keyword>
<feature type="compositionally biased region" description="Low complexity" evidence="2">
    <location>
        <begin position="217"/>
        <end position="230"/>
    </location>
</feature>
<dbReference type="SMART" id="SM01218">
    <property type="entry name" value="FoP_duplication"/>
    <property type="match status" value="1"/>
</dbReference>
<dbReference type="InterPro" id="IPR025715">
    <property type="entry name" value="FoP_C"/>
</dbReference>
<evidence type="ECO:0000259" key="3">
    <source>
        <dbReference type="SMART" id="SM01218"/>
    </source>
</evidence>
<sequence>MSAQQRGQILYLGGSTGSSSGPGGSLSTRFQKLAQARNSGITVVNPQTALESRPGRALGLGHATGSQTPGQGGARITANRNHGPKGTGGASAAGGILTKAGLARAMQERGGGVSDAFLLTPADAIVGAGGPSRRTKGVVRAAGPVVGAANTLKNHPTTRASRHKALMLAGRPGKGTPVQQRPQPGQAGKGGRGGLQTAGVSKANGAGNKKFVGPKGVGATTAKGETAAAGKGKGKGKGKGLVKPGPAKATDLDSELQEYMMKNEQTAVGLLDNDLDTYMADKEELF</sequence>
<evidence type="ECO:0000313" key="5">
    <source>
        <dbReference type="Proteomes" id="UP000738359"/>
    </source>
</evidence>
<dbReference type="Proteomes" id="UP000738359">
    <property type="component" value="Unassembled WGS sequence"/>
</dbReference>
<proteinExistence type="predicted"/>
<protein>
    <recommendedName>
        <fullName evidence="3">Chromatin target of PRMT1 protein C-terminal domain-containing protein</fullName>
    </recommendedName>
</protein>
<gene>
    <name evidence="4" type="ORF">BGZ70_010163</name>
</gene>
<dbReference type="OrthoDB" id="5599506at2759"/>
<accession>A0A9P6IZW2</accession>
<feature type="region of interest" description="Disordered" evidence="2">
    <location>
        <begin position="1"/>
        <end position="29"/>
    </location>
</feature>
<evidence type="ECO:0000313" key="4">
    <source>
        <dbReference type="EMBL" id="KAF9955648.1"/>
    </source>
</evidence>
<feature type="compositionally biased region" description="Gly residues" evidence="2">
    <location>
        <begin position="14"/>
        <end position="24"/>
    </location>
</feature>
<feature type="region of interest" description="Disordered" evidence="2">
    <location>
        <begin position="170"/>
        <end position="250"/>
    </location>
</feature>
<dbReference type="Pfam" id="PF13865">
    <property type="entry name" value="FoP_duplication"/>
    <property type="match status" value="1"/>
</dbReference>
<name>A0A9P6IZW2_MORAP</name>
<dbReference type="GO" id="GO:0003723">
    <property type="term" value="F:RNA binding"/>
    <property type="evidence" value="ECO:0007669"/>
    <property type="project" value="UniProtKB-KW"/>
</dbReference>
<dbReference type="AlphaFoldDB" id="A0A9P6IZW2"/>